<accession>A0AC60W0T9</accession>
<evidence type="ECO:0000313" key="1">
    <source>
        <dbReference type="EMBL" id="MBA4452918.1"/>
    </source>
</evidence>
<sequence>MNKLVVIGIVAVSLSVYFSMTVFVLPEKFLDKEQFTPVPHLEVEIPSTEIKLGESFRVNTISENTGDYGDIHIVSAAFPTLTKTDGIVRIVTYDFSNSPIYINPGDEIGAKYSGGLETVVAQYPQIEAMNRPVHPGTKYFMDLQVTPEEPGPFTVYLKSIDIPHTSSLSHFPTQGQLDHQEEYVLVYTVNVNP</sequence>
<comment type="caution">
    <text evidence="1">The sequence shown here is derived from an EMBL/GenBank/DDBJ whole genome shotgun (WGS) entry which is preliminary data.</text>
</comment>
<dbReference type="EMBL" id="JACEMZ010000054">
    <property type="protein sequence ID" value="MBA4452918.1"/>
    <property type="molecule type" value="Genomic_DNA"/>
</dbReference>
<gene>
    <name evidence="1" type="ORF">H2B03_07130</name>
</gene>
<protein>
    <submittedName>
        <fullName evidence="1">Uncharacterized protein</fullName>
    </submittedName>
</protein>
<reference evidence="1 2" key="1">
    <citation type="journal article" date="2020" name="Appl. Environ. Microbiol.">
        <title>Genomic Characteristics of a Novel Species of Ammonia-Oxidizing Archaea from the Jiulong River Estuary.</title>
        <authorList>
            <person name="Zou D."/>
            <person name="Wan R."/>
            <person name="Han L."/>
            <person name="Xu M.N."/>
            <person name="Liu Y."/>
            <person name="Liu H."/>
            <person name="Kao S.J."/>
            <person name="Li M."/>
        </authorList>
    </citation>
    <scope>NUCLEOTIDE SEQUENCE [LARGE SCALE GENOMIC DNA]</scope>
    <source>
        <strain evidence="1">W1bin1</strain>
    </source>
</reference>
<name>A0AC60W0T9_9ARCH</name>
<evidence type="ECO:0000313" key="2">
    <source>
        <dbReference type="Proteomes" id="UP000559653"/>
    </source>
</evidence>
<organism evidence="1 2">
    <name type="scientific">Candidatus Nitrosomaritimum aestuariumsis</name>
    <dbReference type="NCBI Taxonomy" id="3342354"/>
    <lineage>
        <taxon>Archaea</taxon>
        <taxon>Nitrososphaerota</taxon>
        <taxon>Nitrososphaeria</taxon>
        <taxon>Nitrosopumilales</taxon>
        <taxon>Nitrosopumilaceae</taxon>
        <taxon>Candidatus Nitrosomaritimum</taxon>
    </lineage>
</organism>
<dbReference type="Proteomes" id="UP000559653">
    <property type="component" value="Unassembled WGS sequence"/>
</dbReference>
<proteinExistence type="predicted"/>